<name>A0ABS9TMG3_9PSEU</name>
<protein>
    <submittedName>
        <fullName evidence="2">DinB family protein</fullName>
    </submittedName>
</protein>
<keyword evidence="3" id="KW-1185">Reference proteome</keyword>
<reference evidence="2 3" key="1">
    <citation type="submission" date="2022-03" db="EMBL/GenBank/DDBJ databases">
        <title>Pseudonocardia alaer sp. nov., a novel actinomycete isolated from reed forest soil.</title>
        <authorList>
            <person name="Wang L."/>
        </authorList>
    </citation>
    <scope>NUCLEOTIDE SEQUENCE [LARGE SCALE GENOMIC DNA]</scope>
    <source>
        <strain evidence="2 3">Y-16303</strain>
    </source>
</reference>
<evidence type="ECO:0000313" key="3">
    <source>
        <dbReference type="Proteomes" id="UP001299970"/>
    </source>
</evidence>
<evidence type="ECO:0000259" key="1">
    <source>
        <dbReference type="Pfam" id="PF12867"/>
    </source>
</evidence>
<dbReference type="InterPro" id="IPR024775">
    <property type="entry name" value="DinB-like"/>
</dbReference>
<evidence type="ECO:0000313" key="2">
    <source>
        <dbReference type="EMBL" id="MCH6169726.1"/>
    </source>
</evidence>
<organism evidence="2 3">
    <name type="scientific">Pseudonocardia alaniniphila</name>
    <dbReference type="NCBI Taxonomy" id="75291"/>
    <lineage>
        <taxon>Bacteria</taxon>
        <taxon>Bacillati</taxon>
        <taxon>Actinomycetota</taxon>
        <taxon>Actinomycetes</taxon>
        <taxon>Pseudonocardiales</taxon>
        <taxon>Pseudonocardiaceae</taxon>
        <taxon>Pseudonocardia</taxon>
    </lineage>
</organism>
<gene>
    <name evidence="2" type="ORF">MMF94_28830</name>
</gene>
<feature type="domain" description="DinB-like" evidence="1">
    <location>
        <begin position="33"/>
        <end position="169"/>
    </location>
</feature>
<dbReference type="Pfam" id="PF12867">
    <property type="entry name" value="DinB_2"/>
    <property type="match status" value="1"/>
</dbReference>
<accession>A0ABS9TMG3</accession>
<dbReference type="RefSeq" id="WP_241040368.1">
    <property type="nucleotide sequence ID" value="NZ_BAAAJF010000014.1"/>
</dbReference>
<dbReference type="Proteomes" id="UP001299970">
    <property type="component" value="Unassembled WGS sequence"/>
</dbReference>
<sequence length="185" mass="20908">MAEPLPPLAGEHHVCPGCDMSYATTAIPAALAALEQIPDQVRAAALAVPEAVRRTRPEPQTWCVVEYVCHVRDVYATYTIRLHRTRTELRPSLEPMLNDMRARRFRYARRDLAAVLDELADNVQGFRDEISRTADAEWDRVATRLPHEVRSARWLVRQALHEGRHHIRDITAVGRAAVGSETSDV</sequence>
<proteinExistence type="predicted"/>
<dbReference type="Gene3D" id="1.20.120.450">
    <property type="entry name" value="dinb family like domain"/>
    <property type="match status" value="1"/>
</dbReference>
<dbReference type="EMBL" id="JAKXMK010000028">
    <property type="protein sequence ID" value="MCH6169726.1"/>
    <property type="molecule type" value="Genomic_DNA"/>
</dbReference>
<dbReference type="InterPro" id="IPR034660">
    <property type="entry name" value="DinB/YfiT-like"/>
</dbReference>
<dbReference type="SUPFAM" id="SSF109854">
    <property type="entry name" value="DinB/YfiT-like putative metalloenzymes"/>
    <property type="match status" value="1"/>
</dbReference>
<comment type="caution">
    <text evidence="2">The sequence shown here is derived from an EMBL/GenBank/DDBJ whole genome shotgun (WGS) entry which is preliminary data.</text>
</comment>